<evidence type="ECO:0000256" key="6">
    <source>
        <dbReference type="PIRNR" id="PIRNR000183"/>
    </source>
</evidence>
<dbReference type="SMART" id="SM01003">
    <property type="entry name" value="AlaDh_PNT_N"/>
    <property type="match status" value="1"/>
</dbReference>
<dbReference type="InterPro" id="IPR007886">
    <property type="entry name" value="AlaDH/PNT_N"/>
</dbReference>
<keyword evidence="5 6" id="KW-0520">NAD</keyword>
<dbReference type="SUPFAM" id="SSF52283">
    <property type="entry name" value="Formate/glycerate dehydrogenase catalytic domain-like"/>
    <property type="match status" value="1"/>
</dbReference>
<sequence>MKIGVPKEIKTNERRVALTPSGAHALVQDGHQVIVERGAGVGSGFEDEEYVRVGAAIAPDAAAVWGESELIVKVKEPLPEETPFFRSNQTLFTYLHLAAVPYLAKALVQSGACSLAYETVQLPNGKLPLLTPMSEIAGKMSVQIGSHLLESYVGGRGVLLGGVPGVPSGEVVIIGGGAVGTNAAKIALGMGARVTILDLNIDRLRELDDLFEGRVTTVVSQPFYVEEAVRHADLLVGAVLVPGAKAPRIVSEDMVKQMKPGSVIVDVAIDQGGSIATMDRVTTHEHPTFVKHGVIHYAVANMPGAVPRTSTLALAHATLPYVRKLASLGLEEAIHRAPELRGGLTTYEGGIVHRVVAEALGYEARPEPFPSV</sequence>
<dbReference type="FunFam" id="3.40.50.720:FF:000049">
    <property type="entry name" value="Alanine dehydrogenase"/>
    <property type="match status" value="1"/>
</dbReference>
<feature type="active site" description="Proton donor/acceptor" evidence="7">
    <location>
        <position position="96"/>
    </location>
</feature>
<comment type="catalytic activity">
    <reaction evidence="6">
        <text>L-alanine + NAD(+) + H2O = pyruvate + NH4(+) + NADH + H(+)</text>
        <dbReference type="Rhea" id="RHEA:18405"/>
        <dbReference type="ChEBI" id="CHEBI:15361"/>
        <dbReference type="ChEBI" id="CHEBI:15377"/>
        <dbReference type="ChEBI" id="CHEBI:15378"/>
        <dbReference type="ChEBI" id="CHEBI:28938"/>
        <dbReference type="ChEBI" id="CHEBI:57540"/>
        <dbReference type="ChEBI" id="CHEBI:57945"/>
        <dbReference type="ChEBI" id="CHEBI:57972"/>
        <dbReference type="EC" id="1.4.1.1"/>
    </reaction>
</comment>
<gene>
    <name evidence="12" type="primary">ald</name>
    <name evidence="12" type="ORF">DQX05_11710</name>
</gene>
<dbReference type="SMART" id="SM01002">
    <property type="entry name" value="AlaDh_PNT_C"/>
    <property type="match status" value="1"/>
</dbReference>
<feature type="binding site" evidence="8">
    <location>
        <position position="15"/>
    </location>
    <ligand>
        <name>substrate</name>
    </ligand>
</feature>
<dbReference type="GO" id="GO:0000166">
    <property type="term" value="F:nucleotide binding"/>
    <property type="evidence" value="ECO:0007669"/>
    <property type="project" value="UniProtKB-KW"/>
</dbReference>
<feature type="domain" description="Alanine dehydrogenase/pyridine nucleotide transhydrogenase N-terminal" evidence="11">
    <location>
        <begin position="4"/>
        <end position="137"/>
    </location>
</feature>
<dbReference type="InterPro" id="IPR007698">
    <property type="entry name" value="AlaDH/PNT_NAD(H)-bd"/>
</dbReference>
<dbReference type="SUPFAM" id="SSF51735">
    <property type="entry name" value="NAD(P)-binding Rossmann-fold domains"/>
    <property type="match status" value="1"/>
</dbReference>
<dbReference type="CDD" id="cd05305">
    <property type="entry name" value="L-AlaDH"/>
    <property type="match status" value="1"/>
</dbReference>
<dbReference type="UniPathway" id="UPA00527">
    <property type="reaction ID" value="UER00585"/>
</dbReference>
<dbReference type="InterPro" id="IPR008143">
    <property type="entry name" value="Ala_DH/PNT_CS2"/>
</dbReference>
<dbReference type="InterPro" id="IPR036291">
    <property type="entry name" value="NAD(P)-bd_dom_sf"/>
</dbReference>
<dbReference type="GO" id="GO:0042853">
    <property type="term" value="P:L-alanine catabolic process"/>
    <property type="evidence" value="ECO:0007669"/>
    <property type="project" value="UniProtKB-UniPathway"/>
</dbReference>
<dbReference type="PANTHER" id="PTHR42795:SF1">
    <property type="entry name" value="ALANINE DEHYDROGENASE"/>
    <property type="match status" value="1"/>
</dbReference>
<dbReference type="PIRSF" id="PIRSF000183">
    <property type="entry name" value="Alanine_dh"/>
    <property type="match status" value="1"/>
</dbReference>
<name>A0A3A3GZW6_PANTH</name>
<protein>
    <recommendedName>
        <fullName evidence="3 6">Alanine dehydrogenase</fullName>
        <ecNumber evidence="3 6">1.4.1.1</ecNumber>
    </recommendedName>
</protein>
<dbReference type="RefSeq" id="WP_119793722.1">
    <property type="nucleotide sequence ID" value="NZ_QYZD01000008.1"/>
</dbReference>
<evidence type="ECO:0000259" key="10">
    <source>
        <dbReference type="SMART" id="SM01002"/>
    </source>
</evidence>
<evidence type="ECO:0000256" key="2">
    <source>
        <dbReference type="ARBA" id="ARBA00005689"/>
    </source>
</evidence>
<dbReference type="EC" id="1.4.1.1" evidence="3 6"/>
<dbReference type="AlphaFoldDB" id="A0A3A3GZW6"/>
<dbReference type="Proteomes" id="UP000266177">
    <property type="component" value="Unassembled WGS sequence"/>
</dbReference>
<feature type="binding site" evidence="8">
    <location>
        <position position="75"/>
    </location>
    <ligand>
        <name>substrate</name>
    </ligand>
</feature>
<dbReference type="Pfam" id="PF05222">
    <property type="entry name" value="AlaDh_PNT_N"/>
    <property type="match status" value="1"/>
</dbReference>
<feature type="binding site" evidence="9">
    <location>
        <position position="280"/>
    </location>
    <ligand>
        <name>NAD(+)</name>
        <dbReference type="ChEBI" id="CHEBI:57540"/>
    </ligand>
</feature>
<keyword evidence="4 6" id="KW-0560">Oxidoreductase</keyword>
<reference evidence="12 13" key="1">
    <citation type="submission" date="2018-09" db="EMBL/GenBank/DDBJ databases">
        <title>Paenibacillus SK2017-BO5.</title>
        <authorList>
            <person name="Piskunova J.V."/>
            <person name="Dubiley S.A."/>
            <person name="Severinov K.V."/>
        </authorList>
    </citation>
    <scope>NUCLEOTIDE SEQUENCE [LARGE SCALE GENOMIC DNA]</scope>
    <source>
        <strain evidence="12 13">BO5</strain>
    </source>
</reference>
<feature type="binding site" evidence="9">
    <location>
        <begin position="239"/>
        <end position="240"/>
    </location>
    <ligand>
        <name>NAD(+)</name>
        <dbReference type="ChEBI" id="CHEBI:57540"/>
    </ligand>
</feature>
<dbReference type="Pfam" id="PF01262">
    <property type="entry name" value="AlaDh_PNT_C"/>
    <property type="match status" value="1"/>
</dbReference>
<evidence type="ECO:0000256" key="1">
    <source>
        <dbReference type="ARBA" id="ARBA00005206"/>
    </source>
</evidence>
<feature type="binding site" evidence="9">
    <location>
        <begin position="299"/>
        <end position="302"/>
    </location>
    <ligand>
        <name>NAD(+)</name>
        <dbReference type="ChEBI" id="CHEBI:57540"/>
    </ligand>
</feature>
<evidence type="ECO:0000256" key="7">
    <source>
        <dbReference type="PIRSR" id="PIRSR000183-1"/>
    </source>
</evidence>
<dbReference type="GO" id="GO:0000286">
    <property type="term" value="F:alanine dehydrogenase activity"/>
    <property type="evidence" value="ECO:0007669"/>
    <property type="project" value="UniProtKB-UniRule"/>
</dbReference>
<dbReference type="PROSITE" id="PS00837">
    <property type="entry name" value="ALADH_PNT_2"/>
    <property type="match status" value="1"/>
</dbReference>
<dbReference type="PANTHER" id="PTHR42795">
    <property type="entry name" value="ALANINE DEHYDROGENASE"/>
    <property type="match status" value="1"/>
</dbReference>
<evidence type="ECO:0000259" key="11">
    <source>
        <dbReference type="SMART" id="SM01003"/>
    </source>
</evidence>
<feature type="binding site" evidence="9">
    <location>
        <position position="198"/>
    </location>
    <ligand>
        <name>NAD(+)</name>
        <dbReference type="ChEBI" id="CHEBI:57540"/>
    </ligand>
</feature>
<feature type="active site" description="Proton donor/acceptor" evidence="7">
    <location>
        <position position="270"/>
    </location>
</feature>
<feature type="binding site" evidence="9">
    <location>
        <position position="134"/>
    </location>
    <ligand>
        <name>NAD(+)</name>
        <dbReference type="ChEBI" id="CHEBI:57540"/>
    </ligand>
</feature>
<dbReference type="GO" id="GO:0005886">
    <property type="term" value="C:plasma membrane"/>
    <property type="evidence" value="ECO:0007669"/>
    <property type="project" value="TreeGrafter"/>
</dbReference>
<dbReference type="EMBL" id="QYZD01000008">
    <property type="protein sequence ID" value="RJG24092.1"/>
    <property type="molecule type" value="Genomic_DNA"/>
</dbReference>
<feature type="binding site" evidence="9">
    <location>
        <begin position="267"/>
        <end position="270"/>
    </location>
    <ligand>
        <name>NAD(+)</name>
        <dbReference type="ChEBI" id="CHEBI:57540"/>
    </ligand>
</feature>
<evidence type="ECO:0000256" key="9">
    <source>
        <dbReference type="PIRSR" id="PIRSR000183-3"/>
    </source>
</evidence>
<dbReference type="NCBIfam" id="TIGR00518">
    <property type="entry name" value="alaDH"/>
    <property type="match status" value="1"/>
</dbReference>
<dbReference type="InterPro" id="IPR008141">
    <property type="entry name" value="Ala_DH"/>
</dbReference>
<comment type="pathway">
    <text evidence="1">Amino-acid degradation; L-alanine degradation via dehydrogenase pathway; NH(3) and pyruvate from L-alanine: step 1/1.</text>
</comment>
<evidence type="ECO:0000256" key="5">
    <source>
        <dbReference type="ARBA" id="ARBA00023027"/>
    </source>
</evidence>
<evidence type="ECO:0000256" key="8">
    <source>
        <dbReference type="PIRSR" id="PIRSR000183-2"/>
    </source>
</evidence>
<feature type="binding site" evidence="9">
    <location>
        <position position="203"/>
    </location>
    <ligand>
        <name>NAD(+)</name>
        <dbReference type="ChEBI" id="CHEBI:57540"/>
    </ligand>
</feature>
<feature type="binding site" evidence="9">
    <location>
        <position position="220"/>
    </location>
    <ligand>
        <name>NAD(+)</name>
        <dbReference type="ChEBI" id="CHEBI:57540"/>
    </ligand>
</feature>
<comment type="similarity">
    <text evidence="2 6">Belongs to the AlaDH/PNT family.</text>
</comment>
<evidence type="ECO:0000313" key="12">
    <source>
        <dbReference type="EMBL" id="RJG24092.1"/>
    </source>
</evidence>
<organism evidence="12 13">
    <name type="scientific">Paenibacillus thiaminolyticus</name>
    <name type="common">Bacillus thiaminolyticus</name>
    <dbReference type="NCBI Taxonomy" id="49283"/>
    <lineage>
        <taxon>Bacteria</taxon>
        <taxon>Bacillati</taxon>
        <taxon>Bacillota</taxon>
        <taxon>Bacilli</taxon>
        <taxon>Bacillales</taxon>
        <taxon>Paenibacillaceae</taxon>
        <taxon>Paenibacillus</taxon>
    </lineage>
</organism>
<feature type="domain" description="Alanine dehydrogenase/pyridine nucleotide transhydrogenase NAD(H)-binding" evidence="10">
    <location>
        <begin position="149"/>
        <end position="298"/>
    </location>
</feature>
<evidence type="ECO:0000256" key="3">
    <source>
        <dbReference type="ARBA" id="ARBA00012897"/>
    </source>
</evidence>
<dbReference type="OrthoDB" id="9804592at2"/>
<comment type="caution">
    <text evidence="12">The sequence shown here is derived from an EMBL/GenBank/DDBJ whole genome shotgun (WGS) entry which is preliminary data.</text>
</comment>
<dbReference type="Gene3D" id="3.40.50.720">
    <property type="entry name" value="NAD(P)-binding Rossmann-like Domain"/>
    <property type="match status" value="2"/>
</dbReference>
<evidence type="ECO:0000313" key="13">
    <source>
        <dbReference type="Proteomes" id="UP000266177"/>
    </source>
</evidence>
<proteinExistence type="inferred from homology"/>
<accession>A0A3A3GZW6</accession>
<keyword evidence="9" id="KW-0547">Nucleotide-binding</keyword>
<evidence type="ECO:0000256" key="4">
    <source>
        <dbReference type="ARBA" id="ARBA00023002"/>
    </source>
</evidence>